<feature type="binding site" evidence="18">
    <location>
        <begin position="135"/>
        <end position="141"/>
    </location>
    <ligand>
        <name>(6S)-NADPHX</name>
        <dbReference type="ChEBI" id="CHEBI:64076"/>
    </ligand>
</feature>
<keyword evidence="10 17" id="KW-0520">NAD</keyword>
<comment type="similarity">
    <text evidence="4 19">In the C-terminal section; belongs to the NnrD/CARKD family.</text>
</comment>
<feature type="binding site" evidence="18">
    <location>
        <position position="131"/>
    </location>
    <ligand>
        <name>K(+)</name>
        <dbReference type="ChEBI" id="CHEBI:29103"/>
    </ligand>
</feature>
<dbReference type="PROSITE" id="PS51385">
    <property type="entry name" value="YJEF_N"/>
    <property type="match status" value="1"/>
</dbReference>
<reference evidence="23" key="1">
    <citation type="journal article" date="2019" name="Int. J. Syst. Evol. Microbiol.">
        <title>The Global Catalogue of Microorganisms (GCM) 10K type strain sequencing project: providing services to taxonomists for standard genome sequencing and annotation.</title>
        <authorList>
            <consortium name="The Broad Institute Genomics Platform"/>
            <consortium name="The Broad Institute Genome Sequencing Center for Infectious Disease"/>
            <person name="Wu L."/>
            <person name="Ma J."/>
        </authorList>
    </citation>
    <scope>NUCLEOTIDE SEQUENCE [LARGE SCALE GENOMIC DNA]</scope>
    <source>
        <strain evidence="23">JCM 3369</strain>
    </source>
</reference>
<feature type="binding site" evidence="17">
    <location>
        <begin position="423"/>
        <end position="427"/>
    </location>
    <ligand>
        <name>AMP</name>
        <dbReference type="ChEBI" id="CHEBI:456215"/>
    </ligand>
</feature>
<dbReference type="Gene3D" id="3.40.1190.20">
    <property type="match status" value="1"/>
</dbReference>
<feature type="binding site" evidence="17">
    <location>
        <position position="452"/>
    </location>
    <ligand>
        <name>AMP</name>
        <dbReference type="ChEBI" id="CHEBI:456215"/>
    </ligand>
</feature>
<organism evidence="22 23">
    <name type="scientific">Roseibium aestuarii</name>
    <dbReference type="NCBI Taxonomy" id="2600299"/>
    <lineage>
        <taxon>Bacteria</taxon>
        <taxon>Pseudomonadati</taxon>
        <taxon>Pseudomonadota</taxon>
        <taxon>Alphaproteobacteria</taxon>
        <taxon>Hyphomicrobiales</taxon>
        <taxon>Stappiaceae</taxon>
        <taxon>Roseibium</taxon>
    </lineage>
</organism>
<feature type="binding site" evidence="17">
    <location>
        <position position="389"/>
    </location>
    <ligand>
        <name>(6S)-NADPHX</name>
        <dbReference type="ChEBI" id="CHEBI:64076"/>
    </ligand>
</feature>
<evidence type="ECO:0000313" key="23">
    <source>
        <dbReference type="Proteomes" id="UP001597327"/>
    </source>
</evidence>
<evidence type="ECO:0000256" key="11">
    <source>
        <dbReference type="ARBA" id="ARBA00023235"/>
    </source>
</evidence>
<evidence type="ECO:0000256" key="10">
    <source>
        <dbReference type="ARBA" id="ARBA00023027"/>
    </source>
</evidence>
<feature type="binding site" evidence="18">
    <location>
        <position position="164"/>
    </location>
    <ligand>
        <name>(6S)-NADPHX</name>
        <dbReference type="ChEBI" id="CHEBI:64076"/>
    </ligand>
</feature>
<comment type="similarity">
    <text evidence="18">Belongs to the NnrE/AIBP family.</text>
</comment>
<comment type="cofactor">
    <cofactor evidence="18 19">
        <name>K(+)</name>
        <dbReference type="ChEBI" id="CHEBI:29103"/>
    </cofactor>
    <text evidence="18 19">Binds 1 potassium ion per subunit.</text>
</comment>
<evidence type="ECO:0000256" key="16">
    <source>
        <dbReference type="ARBA" id="ARBA00049209"/>
    </source>
</evidence>
<keyword evidence="13" id="KW-0511">Multifunctional enzyme</keyword>
<dbReference type="CDD" id="cd01171">
    <property type="entry name" value="YXKO-related"/>
    <property type="match status" value="1"/>
</dbReference>
<dbReference type="EMBL" id="JBHUFA010000001">
    <property type="protein sequence ID" value="MFD1694124.1"/>
    <property type="molecule type" value="Genomic_DNA"/>
</dbReference>
<dbReference type="Proteomes" id="UP001597327">
    <property type="component" value="Unassembled WGS sequence"/>
</dbReference>
<evidence type="ECO:0000256" key="13">
    <source>
        <dbReference type="ARBA" id="ARBA00023268"/>
    </source>
</evidence>
<comment type="similarity">
    <text evidence="17">Belongs to the NnrD/CARKD family.</text>
</comment>
<comment type="function">
    <text evidence="18">Catalyzes the epimerization of the S- and R-forms of NAD(P)HX, a damaged form of NAD(P)H that is a result of enzymatic or heat-dependent hydration. This is a prerequisite for the S-specific NAD(P)H-hydrate dehydratase to allow the repair of both epimers of NAD(P)HX.</text>
</comment>
<evidence type="ECO:0000256" key="4">
    <source>
        <dbReference type="ARBA" id="ARBA00009524"/>
    </source>
</evidence>
<feature type="binding site" evidence="18">
    <location>
        <position position="167"/>
    </location>
    <ligand>
        <name>K(+)</name>
        <dbReference type="ChEBI" id="CHEBI:29103"/>
    </ligand>
</feature>
<keyword evidence="7 17" id="KW-0067">ATP-binding</keyword>
<keyword evidence="8 17" id="KW-0521">NADP</keyword>
<evidence type="ECO:0000259" key="20">
    <source>
        <dbReference type="PROSITE" id="PS51383"/>
    </source>
</evidence>
<evidence type="ECO:0000256" key="17">
    <source>
        <dbReference type="HAMAP-Rule" id="MF_01965"/>
    </source>
</evidence>
<dbReference type="EC" id="4.2.1.136" evidence="19"/>
<protein>
    <recommendedName>
        <fullName evidence="19">Bifunctional NAD(P)H-hydrate repair enzyme</fullName>
    </recommendedName>
    <alternativeName>
        <fullName evidence="19">Nicotinamide nucleotide repair protein</fullName>
    </alternativeName>
    <domain>
        <recommendedName>
            <fullName evidence="19">ADP-dependent (S)-NAD(P)H-hydrate dehydratase</fullName>
            <ecNumber evidence="19">4.2.1.136</ecNumber>
        </recommendedName>
        <alternativeName>
            <fullName evidence="19">ADP-dependent NAD(P)HX dehydratase</fullName>
        </alternativeName>
    </domain>
    <domain>
        <recommendedName>
            <fullName evidence="19">NAD(P)H-hydrate epimerase</fullName>
            <ecNumber evidence="19">5.1.99.6</ecNumber>
        </recommendedName>
    </domain>
</protein>
<dbReference type="InterPro" id="IPR030677">
    <property type="entry name" value="Nnr"/>
</dbReference>
<evidence type="ECO:0000256" key="8">
    <source>
        <dbReference type="ARBA" id="ARBA00022857"/>
    </source>
</evidence>
<dbReference type="PANTHER" id="PTHR12592:SF0">
    <property type="entry name" value="ATP-DEPENDENT (S)-NAD(P)H-HYDRATE DEHYDRATASE"/>
    <property type="match status" value="1"/>
</dbReference>
<evidence type="ECO:0000256" key="1">
    <source>
        <dbReference type="ARBA" id="ARBA00000013"/>
    </source>
</evidence>
<feature type="binding site" evidence="17">
    <location>
        <position position="335"/>
    </location>
    <ligand>
        <name>(6S)-NADPHX</name>
        <dbReference type="ChEBI" id="CHEBI:64076"/>
    </ligand>
</feature>
<feature type="binding site" evidence="18">
    <location>
        <begin position="66"/>
        <end position="70"/>
    </location>
    <ligand>
        <name>(6S)-NADPHX</name>
        <dbReference type="ChEBI" id="CHEBI:64076"/>
    </ligand>
</feature>
<dbReference type="Pfam" id="PF03853">
    <property type="entry name" value="YjeF_N"/>
    <property type="match status" value="1"/>
</dbReference>
<dbReference type="InterPro" id="IPR004443">
    <property type="entry name" value="YjeF_N_dom"/>
</dbReference>
<feature type="domain" description="YjeF C-terminal" evidence="20">
    <location>
        <begin position="237"/>
        <end position="507"/>
    </location>
</feature>
<comment type="caution">
    <text evidence="22">The sequence shown here is derived from an EMBL/GenBank/DDBJ whole genome shotgun (WGS) entry which is preliminary data.</text>
</comment>
<comment type="function">
    <text evidence="14 19">Bifunctional enzyme that catalyzes the epimerization of the S- and R-forms of NAD(P)HX and the dehydration of the S-form of NAD(P)HX at the expense of ADP, which is converted to AMP. This allows the repair of both epimers of NAD(P)HX, a damaged form of NAD(P)H that is a result of enzymatic or heat-dependent hydration.</text>
</comment>
<evidence type="ECO:0000256" key="19">
    <source>
        <dbReference type="PIRNR" id="PIRNR017184"/>
    </source>
</evidence>
<dbReference type="RefSeq" id="WP_244304425.1">
    <property type="nucleotide sequence ID" value="NZ_JBHUFA010000001.1"/>
</dbReference>
<comment type="catalytic activity">
    <reaction evidence="15 17 19">
        <text>(6S)-NADHX + ADP = AMP + phosphate + NADH + H(+)</text>
        <dbReference type="Rhea" id="RHEA:32223"/>
        <dbReference type="ChEBI" id="CHEBI:15378"/>
        <dbReference type="ChEBI" id="CHEBI:43474"/>
        <dbReference type="ChEBI" id="CHEBI:57945"/>
        <dbReference type="ChEBI" id="CHEBI:64074"/>
        <dbReference type="ChEBI" id="CHEBI:456215"/>
        <dbReference type="ChEBI" id="CHEBI:456216"/>
        <dbReference type="EC" id="4.2.1.136"/>
    </reaction>
</comment>
<comment type="catalytic activity">
    <reaction evidence="16 17 19">
        <text>(6S)-NADPHX + ADP = AMP + phosphate + NADPH + H(+)</text>
        <dbReference type="Rhea" id="RHEA:32235"/>
        <dbReference type="ChEBI" id="CHEBI:15378"/>
        <dbReference type="ChEBI" id="CHEBI:43474"/>
        <dbReference type="ChEBI" id="CHEBI:57783"/>
        <dbReference type="ChEBI" id="CHEBI:64076"/>
        <dbReference type="ChEBI" id="CHEBI:456215"/>
        <dbReference type="ChEBI" id="CHEBI:456216"/>
        <dbReference type="EC" id="4.2.1.136"/>
    </reaction>
</comment>
<comment type="catalytic activity">
    <reaction evidence="1 18 19">
        <text>(6R)-NADHX = (6S)-NADHX</text>
        <dbReference type="Rhea" id="RHEA:32215"/>
        <dbReference type="ChEBI" id="CHEBI:64074"/>
        <dbReference type="ChEBI" id="CHEBI:64075"/>
        <dbReference type="EC" id="5.1.99.6"/>
    </reaction>
</comment>
<dbReference type="SUPFAM" id="SSF53613">
    <property type="entry name" value="Ribokinase-like"/>
    <property type="match status" value="1"/>
</dbReference>
<sequence length="510" mass="52528">MRERTGDARDAALLTPREMAAADQATIRAGVPGAALMERAGAAVARAASAMTRPGQRIVVLCGPGNNGGDGFVAARHLRNRQRSVDVLLLAEPERLKGDARWAFNALSGGWRPLSGDVLAECLDGAHLVIDALFGAGLDRPLAGVAAEAVRAVAVSGVPVLSVDLPSGVNGATGEVLRAEEGQGLAFRAAATVTFFRRKPGLVLYPGRGLCGKVEVAQIGIEPSVLDEIAPRQWVNGPDMWGAAFPRVRDDGHKYDRGHALVLSGGAASSGAARLSALGALRIGAGLVTLGAPPSAMLVNAAHLTAVMLRSVGDADALTDLLEDRRFTSVLAGPGFGLGQRLDAVLAVLLSADRALVLDADALTALAVDPEGACARLRERAAPVVLTPHEGEFGRLFPDLKEQPKLERARAAAHRCGAIVVLKGADTVIAHPDGRLVINDNGAPWLATAGSGDVLAGLVSGLLAQGMPAFEAACAAVWIHGRAGVRFGPGLIAEDLPAQVPGVLSDLLQR</sequence>
<comment type="function">
    <text evidence="17">Catalyzes the dehydration of the S-form of NAD(P)HX at the expense of ADP, which is converted to AMP. Together with NAD(P)HX epimerase, which catalyzes the epimerization of the S- and R-forms, the enzyme allows the repair of both epimers of NAD(P)HX, a damaged form of NAD(P)H that is a result of enzymatic or heat-dependent hydration.</text>
</comment>
<name>A0ABW4JR69_9HYPH</name>
<dbReference type="HAMAP" id="MF_01966">
    <property type="entry name" value="NADHX_epimerase"/>
    <property type="match status" value="1"/>
</dbReference>
<proteinExistence type="inferred from homology"/>
<evidence type="ECO:0000256" key="2">
    <source>
        <dbReference type="ARBA" id="ARBA00000909"/>
    </source>
</evidence>
<comment type="catalytic activity">
    <reaction evidence="2 18 19">
        <text>(6R)-NADPHX = (6S)-NADPHX</text>
        <dbReference type="Rhea" id="RHEA:32227"/>
        <dbReference type="ChEBI" id="CHEBI:64076"/>
        <dbReference type="ChEBI" id="CHEBI:64077"/>
        <dbReference type="EC" id="5.1.99.6"/>
    </reaction>
</comment>
<dbReference type="Pfam" id="PF01256">
    <property type="entry name" value="Carb_kinase"/>
    <property type="match status" value="1"/>
</dbReference>
<evidence type="ECO:0000256" key="12">
    <source>
        <dbReference type="ARBA" id="ARBA00023239"/>
    </source>
</evidence>
<evidence type="ECO:0000256" key="14">
    <source>
        <dbReference type="ARBA" id="ARBA00025153"/>
    </source>
</evidence>
<keyword evidence="11 18" id="KW-0413">Isomerase</keyword>
<accession>A0ABW4JR69</accession>
<keyword evidence="9 18" id="KW-0630">Potassium</keyword>
<dbReference type="InterPro" id="IPR000631">
    <property type="entry name" value="CARKD"/>
</dbReference>
<comment type="subunit">
    <text evidence="17">Homotetramer.</text>
</comment>
<feature type="domain" description="YjeF N-terminal" evidence="21">
    <location>
        <begin position="19"/>
        <end position="227"/>
    </location>
</feature>
<dbReference type="Gene3D" id="3.40.50.10260">
    <property type="entry name" value="YjeF N-terminal domain"/>
    <property type="match status" value="1"/>
</dbReference>
<evidence type="ECO:0000256" key="18">
    <source>
        <dbReference type="HAMAP-Rule" id="MF_01966"/>
    </source>
</evidence>
<comment type="cofactor">
    <cofactor evidence="17">
        <name>Mg(2+)</name>
        <dbReference type="ChEBI" id="CHEBI:18420"/>
    </cofactor>
</comment>
<dbReference type="InterPro" id="IPR036652">
    <property type="entry name" value="YjeF_N_dom_sf"/>
</dbReference>
<keyword evidence="5 18" id="KW-0479">Metal-binding</keyword>
<dbReference type="NCBIfam" id="TIGR00197">
    <property type="entry name" value="yjeF_nterm"/>
    <property type="match status" value="1"/>
</dbReference>
<comment type="similarity">
    <text evidence="3 19">In the N-terminal section; belongs to the NnrE/AIBP family.</text>
</comment>
<dbReference type="PROSITE" id="PS01050">
    <property type="entry name" value="YJEF_C_2"/>
    <property type="match status" value="1"/>
</dbReference>
<dbReference type="InterPro" id="IPR017953">
    <property type="entry name" value="Carbohydrate_kinase_pred_CS"/>
</dbReference>
<dbReference type="EC" id="5.1.99.6" evidence="19"/>
<keyword evidence="12 17" id="KW-0456">Lyase</keyword>
<evidence type="ECO:0000256" key="15">
    <source>
        <dbReference type="ARBA" id="ARBA00048238"/>
    </source>
</evidence>
<comment type="caution">
    <text evidence="18">Lacks conserved residue(s) required for the propagation of feature annotation.</text>
</comment>
<feature type="binding site" evidence="17">
    <location>
        <position position="272"/>
    </location>
    <ligand>
        <name>(6S)-NADPHX</name>
        <dbReference type="ChEBI" id="CHEBI:64076"/>
    </ligand>
</feature>
<evidence type="ECO:0000256" key="5">
    <source>
        <dbReference type="ARBA" id="ARBA00022723"/>
    </source>
</evidence>
<dbReference type="PROSITE" id="PS51383">
    <property type="entry name" value="YJEF_C_3"/>
    <property type="match status" value="1"/>
</dbReference>
<dbReference type="HAMAP" id="MF_01965">
    <property type="entry name" value="NADHX_dehydratase"/>
    <property type="match status" value="1"/>
</dbReference>
<keyword evidence="6 17" id="KW-0547">Nucleotide-binding</keyword>
<evidence type="ECO:0000313" key="22">
    <source>
        <dbReference type="EMBL" id="MFD1694124.1"/>
    </source>
</evidence>
<feature type="binding site" evidence="18">
    <location>
        <position position="67"/>
    </location>
    <ligand>
        <name>K(+)</name>
        <dbReference type="ChEBI" id="CHEBI:29103"/>
    </ligand>
</feature>
<evidence type="ECO:0000256" key="7">
    <source>
        <dbReference type="ARBA" id="ARBA00022840"/>
    </source>
</evidence>
<gene>
    <name evidence="18" type="primary">nnrE</name>
    <name evidence="17" type="synonym">nnrD</name>
    <name evidence="22" type="ORF">ACFSC7_01235</name>
</gene>
<dbReference type="SUPFAM" id="SSF64153">
    <property type="entry name" value="YjeF N-terminal domain-like"/>
    <property type="match status" value="1"/>
</dbReference>
<evidence type="ECO:0000256" key="6">
    <source>
        <dbReference type="ARBA" id="ARBA00022741"/>
    </source>
</evidence>
<keyword evidence="23" id="KW-1185">Reference proteome</keyword>
<dbReference type="NCBIfam" id="TIGR00196">
    <property type="entry name" value="yjeF_cterm"/>
    <property type="match status" value="1"/>
</dbReference>
<dbReference type="PIRSF" id="PIRSF017184">
    <property type="entry name" value="Nnr"/>
    <property type="match status" value="1"/>
</dbReference>
<evidence type="ECO:0000256" key="3">
    <source>
        <dbReference type="ARBA" id="ARBA00006001"/>
    </source>
</evidence>
<dbReference type="PANTHER" id="PTHR12592">
    <property type="entry name" value="ATP-DEPENDENT (S)-NAD(P)H-HYDRATE DEHYDRATASE FAMILY MEMBER"/>
    <property type="match status" value="1"/>
</dbReference>
<feature type="binding site" evidence="17">
    <location>
        <position position="453"/>
    </location>
    <ligand>
        <name>(6S)-NADPHX</name>
        <dbReference type="ChEBI" id="CHEBI:64076"/>
    </ligand>
</feature>
<evidence type="ECO:0000259" key="21">
    <source>
        <dbReference type="PROSITE" id="PS51385"/>
    </source>
</evidence>
<dbReference type="InterPro" id="IPR029056">
    <property type="entry name" value="Ribokinase-like"/>
</dbReference>
<evidence type="ECO:0000256" key="9">
    <source>
        <dbReference type="ARBA" id="ARBA00022958"/>
    </source>
</evidence>